<keyword evidence="3" id="KW-1185">Reference proteome</keyword>
<dbReference type="EMBL" id="CM009756">
    <property type="protein sequence ID" value="PUZ45753.1"/>
    <property type="molecule type" value="Genomic_DNA"/>
</dbReference>
<accession>A0A2T7CR62</accession>
<evidence type="ECO:0000313" key="2">
    <source>
        <dbReference type="EMBL" id="PUZ45753.1"/>
    </source>
</evidence>
<organism evidence="2 3">
    <name type="scientific">Panicum hallii var. hallii</name>
    <dbReference type="NCBI Taxonomy" id="1504633"/>
    <lineage>
        <taxon>Eukaryota</taxon>
        <taxon>Viridiplantae</taxon>
        <taxon>Streptophyta</taxon>
        <taxon>Embryophyta</taxon>
        <taxon>Tracheophyta</taxon>
        <taxon>Spermatophyta</taxon>
        <taxon>Magnoliopsida</taxon>
        <taxon>Liliopsida</taxon>
        <taxon>Poales</taxon>
        <taxon>Poaceae</taxon>
        <taxon>PACMAD clade</taxon>
        <taxon>Panicoideae</taxon>
        <taxon>Panicodae</taxon>
        <taxon>Paniceae</taxon>
        <taxon>Panicinae</taxon>
        <taxon>Panicum</taxon>
        <taxon>Panicum sect. Panicum</taxon>
    </lineage>
</organism>
<feature type="compositionally biased region" description="Basic and acidic residues" evidence="1">
    <location>
        <begin position="236"/>
        <end position="343"/>
    </location>
</feature>
<gene>
    <name evidence="2" type="ORF">GQ55_8G250200</name>
</gene>
<dbReference type="Proteomes" id="UP000244336">
    <property type="component" value="Chromosome 8"/>
</dbReference>
<dbReference type="Gene3D" id="1.20.930.20">
    <property type="entry name" value="Adaptor protein Cbl, N-terminal domain"/>
    <property type="match status" value="1"/>
</dbReference>
<dbReference type="InterPro" id="IPR059179">
    <property type="entry name" value="MLKL-like_MCAfunc"/>
</dbReference>
<dbReference type="AlphaFoldDB" id="A0A2T7CR62"/>
<proteinExistence type="predicted"/>
<reference evidence="2 3" key="1">
    <citation type="submission" date="2018-04" db="EMBL/GenBank/DDBJ databases">
        <title>WGS assembly of Panicum hallii var. hallii HAL2.</title>
        <authorList>
            <person name="Lovell J."/>
            <person name="Jenkins J."/>
            <person name="Lowry D."/>
            <person name="Mamidi S."/>
            <person name="Sreedasyam A."/>
            <person name="Weng X."/>
            <person name="Barry K."/>
            <person name="Bonette J."/>
            <person name="Campitelli B."/>
            <person name="Daum C."/>
            <person name="Gordon S."/>
            <person name="Gould B."/>
            <person name="Lipzen A."/>
            <person name="MacQueen A."/>
            <person name="Palacio-Mejia J."/>
            <person name="Plott C."/>
            <person name="Shakirov E."/>
            <person name="Shu S."/>
            <person name="Yoshinaga Y."/>
            <person name="Zane M."/>
            <person name="Rokhsar D."/>
            <person name="Grimwood J."/>
            <person name="Schmutz J."/>
            <person name="Juenger T."/>
        </authorList>
    </citation>
    <scope>NUCLEOTIDE SEQUENCE [LARGE SCALE GENOMIC DNA]</scope>
    <source>
        <strain evidence="3">cv. HAL2</strain>
    </source>
</reference>
<dbReference type="GO" id="GO:0007166">
    <property type="term" value="P:cell surface receptor signaling pathway"/>
    <property type="evidence" value="ECO:0007669"/>
    <property type="project" value="InterPro"/>
</dbReference>
<sequence>MVRTEEAGRQLPGQFLLAKTSRRLSLCIVCYLPLARVGNHQPHISRAEPTMSCSNPQQKGMPLISLRVQRSFSTDIHSVLRSCGLHCSSGMADPVASVETIVRIALAISKAVGTAQRNIDQCKDVQAQVSVAKDSLLVLQRKGLMDDKGSAVGRALGHLKTTLRRALELVRACQKEDQSFVQRVLRAEDLSSQLRQVKQDILQELSMATFAINAHMAPDAHHDGQRQLQVQHRRHETPAHQKHEHGQGKTPEHRRITDSEHRRTKTSEHRTTKTPECRRNKTPEHRTPNAREHRRATDPEHRRTKTPEHRQPTRPEHRRPKTPERRRPDTPKHQRPDTSEHRRAGTHVHQRPKMVEKQRPKTPAH</sequence>
<evidence type="ECO:0000313" key="3">
    <source>
        <dbReference type="Proteomes" id="UP000244336"/>
    </source>
</evidence>
<dbReference type="Gramene" id="PUZ45753">
    <property type="protein sequence ID" value="PUZ45753"/>
    <property type="gene ID" value="GQ55_8G250200"/>
</dbReference>
<feature type="region of interest" description="Disordered" evidence="1">
    <location>
        <begin position="219"/>
        <end position="365"/>
    </location>
</feature>
<dbReference type="OrthoDB" id="627753at2759"/>
<dbReference type="PANTHER" id="PTHR35832">
    <property type="entry name" value="OS12G0248400 PROTEIN-RELATED"/>
    <property type="match status" value="1"/>
</dbReference>
<evidence type="ECO:0000256" key="1">
    <source>
        <dbReference type="SAM" id="MobiDB-lite"/>
    </source>
</evidence>
<dbReference type="CDD" id="cd21037">
    <property type="entry name" value="MLKL_NTD"/>
    <property type="match status" value="1"/>
</dbReference>
<name>A0A2T7CR62_9POAL</name>
<dbReference type="InterPro" id="IPR036537">
    <property type="entry name" value="Adaptor_Cbl_N_dom_sf"/>
</dbReference>
<protein>
    <submittedName>
        <fullName evidence="2">Uncharacterized protein</fullName>
    </submittedName>
</protein>